<evidence type="ECO:0000256" key="8">
    <source>
        <dbReference type="ARBA" id="ARBA00023012"/>
    </source>
</evidence>
<keyword evidence="4" id="KW-0808">Transferase</keyword>
<dbReference type="InterPro" id="IPR011658">
    <property type="entry name" value="PA14_dom"/>
</dbReference>
<dbReference type="CDD" id="cd16917">
    <property type="entry name" value="HATPase_UhpB-NarQ-NarX-like"/>
    <property type="match status" value="1"/>
</dbReference>
<dbReference type="InterPro" id="IPR003594">
    <property type="entry name" value="HATPase_dom"/>
</dbReference>
<dbReference type="SMART" id="SM00387">
    <property type="entry name" value="HATPase_c"/>
    <property type="match status" value="1"/>
</dbReference>
<evidence type="ECO:0000256" key="3">
    <source>
        <dbReference type="ARBA" id="ARBA00022553"/>
    </source>
</evidence>
<feature type="transmembrane region" description="Helical" evidence="9">
    <location>
        <begin position="774"/>
        <end position="794"/>
    </location>
</feature>
<dbReference type="Pfam" id="PF02518">
    <property type="entry name" value="HATPase_c"/>
    <property type="match status" value="1"/>
</dbReference>
<dbReference type="PANTHER" id="PTHR24421:SF10">
    <property type="entry name" value="NITRATE_NITRITE SENSOR PROTEIN NARQ"/>
    <property type="match status" value="1"/>
</dbReference>
<dbReference type="RefSeq" id="WP_200273333.1">
    <property type="nucleotide sequence ID" value="NZ_JAENIJ010000041.1"/>
</dbReference>
<evidence type="ECO:0000313" key="11">
    <source>
        <dbReference type="EMBL" id="MBK1884290.1"/>
    </source>
</evidence>
<dbReference type="GO" id="GO:0005524">
    <property type="term" value="F:ATP binding"/>
    <property type="evidence" value="ECO:0007669"/>
    <property type="project" value="UniProtKB-KW"/>
</dbReference>
<comment type="caution">
    <text evidence="11">The sequence shown here is derived from an EMBL/GenBank/DDBJ whole genome shotgun (WGS) entry which is preliminary data.</text>
</comment>
<dbReference type="InterPro" id="IPR036890">
    <property type="entry name" value="HATPase_C_sf"/>
</dbReference>
<evidence type="ECO:0000259" key="10">
    <source>
        <dbReference type="PROSITE" id="PS51820"/>
    </source>
</evidence>
<dbReference type="Gene3D" id="2.60.120.1560">
    <property type="match status" value="1"/>
</dbReference>
<keyword evidence="3" id="KW-0597">Phosphoprotein</keyword>
<comment type="catalytic activity">
    <reaction evidence="1">
        <text>ATP + protein L-histidine = ADP + protein N-phospho-L-histidine.</text>
        <dbReference type="EC" id="2.7.13.3"/>
    </reaction>
</comment>
<gene>
    <name evidence="11" type="ORF">JIN85_17860</name>
</gene>
<evidence type="ECO:0000256" key="9">
    <source>
        <dbReference type="SAM" id="Phobius"/>
    </source>
</evidence>
<keyword evidence="5" id="KW-0547">Nucleotide-binding</keyword>
<evidence type="ECO:0000256" key="2">
    <source>
        <dbReference type="ARBA" id="ARBA00012438"/>
    </source>
</evidence>
<dbReference type="Proteomes" id="UP000603141">
    <property type="component" value="Unassembled WGS sequence"/>
</dbReference>
<dbReference type="Pfam" id="PF07730">
    <property type="entry name" value="HisKA_3"/>
    <property type="match status" value="1"/>
</dbReference>
<dbReference type="GO" id="GO:0000155">
    <property type="term" value="F:phosphorelay sensor kinase activity"/>
    <property type="evidence" value="ECO:0007669"/>
    <property type="project" value="InterPro"/>
</dbReference>
<feature type="domain" description="PA14" evidence="10">
    <location>
        <begin position="178"/>
        <end position="343"/>
    </location>
</feature>
<dbReference type="Gene3D" id="3.30.565.10">
    <property type="entry name" value="Histidine kinase-like ATPase, C-terminal domain"/>
    <property type="match status" value="1"/>
</dbReference>
<keyword evidence="9" id="KW-1133">Transmembrane helix</keyword>
<keyword evidence="8" id="KW-0902">Two-component regulatory system</keyword>
<reference evidence="11" key="1">
    <citation type="submission" date="2021-01" db="EMBL/GenBank/DDBJ databases">
        <title>Modified the classification status of verrucomicrobia.</title>
        <authorList>
            <person name="Feng X."/>
        </authorList>
    </citation>
    <scope>NUCLEOTIDE SEQUENCE</scope>
    <source>
        <strain evidence="11">KCTC 22041</strain>
    </source>
</reference>
<dbReference type="PANTHER" id="PTHR24421">
    <property type="entry name" value="NITRATE/NITRITE SENSOR PROTEIN NARX-RELATED"/>
    <property type="match status" value="1"/>
</dbReference>
<dbReference type="AlphaFoldDB" id="A0A934S736"/>
<dbReference type="EC" id="2.7.13.3" evidence="2"/>
<dbReference type="Gene3D" id="1.20.5.1930">
    <property type="match status" value="1"/>
</dbReference>
<accession>A0A934S736</accession>
<evidence type="ECO:0000256" key="1">
    <source>
        <dbReference type="ARBA" id="ARBA00000085"/>
    </source>
</evidence>
<keyword evidence="12" id="KW-1185">Reference proteome</keyword>
<dbReference type="SUPFAM" id="SSF55874">
    <property type="entry name" value="ATPase domain of HSP90 chaperone/DNA topoisomerase II/histidine kinase"/>
    <property type="match status" value="1"/>
</dbReference>
<keyword evidence="9" id="KW-0472">Membrane</keyword>
<keyword evidence="7" id="KW-0067">ATP-binding</keyword>
<dbReference type="InterPro" id="IPR011712">
    <property type="entry name" value="Sig_transdc_His_kin_sub3_dim/P"/>
</dbReference>
<dbReference type="PROSITE" id="PS51820">
    <property type="entry name" value="PA14"/>
    <property type="match status" value="1"/>
</dbReference>
<evidence type="ECO:0000256" key="7">
    <source>
        <dbReference type="ARBA" id="ARBA00022840"/>
    </source>
</evidence>
<dbReference type="EMBL" id="JAENIJ010000041">
    <property type="protein sequence ID" value="MBK1884290.1"/>
    <property type="molecule type" value="Genomic_DNA"/>
</dbReference>
<organism evidence="11 12">
    <name type="scientific">Luteolibacter pohnpeiensis</name>
    <dbReference type="NCBI Taxonomy" id="454153"/>
    <lineage>
        <taxon>Bacteria</taxon>
        <taxon>Pseudomonadati</taxon>
        <taxon>Verrucomicrobiota</taxon>
        <taxon>Verrucomicrobiia</taxon>
        <taxon>Verrucomicrobiales</taxon>
        <taxon>Verrucomicrobiaceae</taxon>
        <taxon>Luteolibacter</taxon>
    </lineage>
</organism>
<evidence type="ECO:0000256" key="6">
    <source>
        <dbReference type="ARBA" id="ARBA00022777"/>
    </source>
</evidence>
<dbReference type="Pfam" id="PF07691">
    <property type="entry name" value="PA14"/>
    <property type="match status" value="1"/>
</dbReference>
<dbReference type="GO" id="GO:0046983">
    <property type="term" value="F:protein dimerization activity"/>
    <property type="evidence" value="ECO:0007669"/>
    <property type="project" value="InterPro"/>
</dbReference>
<evidence type="ECO:0000313" key="12">
    <source>
        <dbReference type="Proteomes" id="UP000603141"/>
    </source>
</evidence>
<proteinExistence type="predicted"/>
<dbReference type="SUPFAM" id="SSF56988">
    <property type="entry name" value="Anthrax protective antigen"/>
    <property type="match status" value="1"/>
</dbReference>
<keyword evidence="6" id="KW-0418">Kinase</keyword>
<keyword evidence="9" id="KW-0812">Transmembrane</keyword>
<evidence type="ECO:0000256" key="5">
    <source>
        <dbReference type="ARBA" id="ARBA00022741"/>
    </source>
</evidence>
<sequence>MTHPVSLIRLILSMLLGFLAWPACSYAENELLNLAELKHRINVTGPERFSFQISGTVCTTQGSFVILKDDSDSLVLRLPDPQQLGVGDQITVIGNHCPVRRGRVAIEIGTDPVVENDGRHSADEKSGSVYLTEGMQPLRMEWFNGAAQGALGLKVSGPDLTKKTVGGDLVWHLGSDGKYQSGLTYESYLGSWYQLPDFSKLTPQTTGVTDGFDLSKQPAPWDVAMVFTGYFKAPATGVYQFDLLSDDGARFSVGKAEDVCRWIVQKAQGIGSNIDAAGALENFEGKVGFMDTAQGRLEIELDGGRSMPVLIADASELVGRNWMGKKIRASGLLEEVRGINEERSSRLLILGSDSIQILPVSQNQEEPLLTSVGQIRKLAPEESRQSLKARVRGVITMATTNSVVLQDGSGGVFIHISSANGLDQPKPGQFWEIEGTTNPGSFSPVIMASDGHNLGTCELPTPVRPTWEQLMNGSLDAEQVEIQGVVISAESEVMSLLTPDGKIEIFNMDAYPLPYRKSQNLTGDALLGCLVRLRGVFTARWNYQTGQVIPGKIMLGNVSLSVDETPPIDPFALPPMKTTDLLRFTSHASALRRVKVTGQLLHLRQRECFLTDAGKGFRVLLSKEMALQAGDRVEVVGYPRLDGPSPVLVEAVARKLDHTDFPEAAIIDRETLPDRSLDSSLVSLTADLVNETYSQNQRVFELKTGAERFLAKLDGDRPTNILRPGSKVRVAGVYVSLMNDSSQNNFGSFELLLNRSTDMQVLQPGPWWTGRHTITAVGILSGGLFLALAWVVALRKQVNLRTLQLAAEIEERQRTEQNEIMERERSRVARDLHDELGSGLTEAGILSALMRNPAIPHEKKDTYLDQLGAVCRNLVTGLDEIVWAVNPKYDSVDNLASYYSLFAQRFLKIANIACRLSISGGMPNLPLDSGRRHGVFLAFKEALNNVVKHSGATSVELAIGVVEGKLIIAIADDGEGFEISAASRDGHGLHGMVERLEHLGGDCRISSVLHSGTKVEMILPLERGEI</sequence>
<protein>
    <recommendedName>
        <fullName evidence="2">histidine kinase</fullName>
        <ecNumber evidence="2">2.7.13.3</ecNumber>
    </recommendedName>
</protein>
<dbReference type="InterPro" id="IPR037524">
    <property type="entry name" value="PA14/GLEYA"/>
</dbReference>
<dbReference type="GO" id="GO:0016020">
    <property type="term" value="C:membrane"/>
    <property type="evidence" value="ECO:0007669"/>
    <property type="project" value="InterPro"/>
</dbReference>
<dbReference type="InterPro" id="IPR050482">
    <property type="entry name" value="Sensor_HK_TwoCompSys"/>
</dbReference>
<evidence type="ECO:0000256" key="4">
    <source>
        <dbReference type="ARBA" id="ARBA00022679"/>
    </source>
</evidence>
<name>A0A934S736_9BACT</name>